<dbReference type="Proteomes" id="UP000799441">
    <property type="component" value="Unassembled WGS sequence"/>
</dbReference>
<evidence type="ECO:0000313" key="2">
    <source>
        <dbReference type="EMBL" id="KAF2725458.1"/>
    </source>
</evidence>
<feature type="region of interest" description="Disordered" evidence="1">
    <location>
        <begin position="1"/>
        <end position="34"/>
    </location>
</feature>
<dbReference type="AlphaFoldDB" id="A0A9P4UU90"/>
<protein>
    <submittedName>
        <fullName evidence="2">Uncharacterized protein</fullName>
    </submittedName>
</protein>
<reference evidence="2" key="1">
    <citation type="journal article" date="2020" name="Stud. Mycol.">
        <title>101 Dothideomycetes genomes: a test case for predicting lifestyles and emergence of pathogens.</title>
        <authorList>
            <person name="Haridas S."/>
            <person name="Albert R."/>
            <person name="Binder M."/>
            <person name="Bloem J."/>
            <person name="Labutti K."/>
            <person name="Salamov A."/>
            <person name="Andreopoulos B."/>
            <person name="Baker S."/>
            <person name="Barry K."/>
            <person name="Bills G."/>
            <person name="Bluhm B."/>
            <person name="Cannon C."/>
            <person name="Castanera R."/>
            <person name="Culley D."/>
            <person name="Daum C."/>
            <person name="Ezra D."/>
            <person name="Gonzalez J."/>
            <person name="Henrissat B."/>
            <person name="Kuo A."/>
            <person name="Liang C."/>
            <person name="Lipzen A."/>
            <person name="Lutzoni F."/>
            <person name="Magnuson J."/>
            <person name="Mondo S."/>
            <person name="Nolan M."/>
            <person name="Ohm R."/>
            <person name="Pangilinan J."/>
            <person name="Park H.-J."/>
            <person name="Ramirez L."/>
            <person name="Alfaro M."/>
            <person name="Sun H."/>
            <person name="Tritt A."/>
            <person name="Yoshinaga Y."/>
            <person name="Zwiers L.-H."/>
            <person name="Turgeon B."/>
            <person name="Goodwin S."/>
            <person name="Spatafora J."/>
            <person name="Crous P."/>
            <person name="Grigoriev I."/>
        </authorList>
    </citation>
    <scope>NUCLEOTIDE SEQUENCE</scope>
    <source>
        <strain evidence="2">CBS 116435</strain>
    </source>
</reference>
<accession>A0A9P4UU90</accession>
<sequence>MQMQLWVGERDDPPRPKAKGQRPRAKGQGECEAGYSKPWERSAAIRTTSALGCPFSRVVATVVLLLTPHTPFPAYPRHRGRTCTNMSCSRRSAVAEGKTSAESRDSQTEKDFWSKVPYPITESSSRKEVSEGQDLLQVMVVLQFAVRLIADTTVTDLHCDFCQSHRPISTPAGVFPPQC</sequence>
<organism evidence="2 3">
    <name type="scientific">Polychaeton citri CBS 116435</name>
    <dbReference type="NCBI Taxonomy" id="1314669"/>
    <lineage>
        <taxon>Eukaryota</taxon>
        <taxon>Fungi</taxon>
        <taxon>Dikarya</taxon>
        <taxon>Ascomycota</taxon>
        <taxon>Pezizomycotina</taxon>
        <taxon>Dothideomycetes</taxon>
        <taxon>Dothideomycetidae</taxon>
        <taxon>Capnodiales</taxon>
        <taxon>Capnodiaceae</taxon>
        <taxon>Polychaeton</taxon>
    </lineage>
</organism>
<keyword evidence="3" id="KW-1185">Reference proteome</keyword>
<name>A0A9P4UU90_9PEZI</name>
<comment type="caution">
    <text evidence="2">The sequence shown here is derived from an EMBL/GenBank/DDBJ whole genome shotgun (WGS) entry which is preliminary data.</text>
</comment>
<gene>
    <name evidence="2" type="ORF">K431DRAFT_78343</name>
</gene>
<evidence type="ECO:0000256" key="1">
    <source>
        <dbReference type="SAM" id="MobiDB-lite"/>
    </source>
</evidence>
<feature type="compositionally biased region" description="Basic residues" evidence="1">
    <location>
        <begin position="16"/>
        <end position="25"/>
    </location>
</feature>
<evidence type="ECO:0000313" key="3">
    <source>
        <dbReference type="Proteomes" id="UP000799441"/>
    </source>
</evidence>
<proteinExistence type="predicted"/>
<dbReference type="EMBL" id="MU003767">
    <property type="protein sequence ID" value="KAF2725458.1"/>
    <property type="molecule type" value="Genomic_DNA"/>
</dbReference>